<dbReference type="SMART" id="SM00342">
    <property type="entry name" value="HTH_ARAC"/>
    <property type="match status" value="1"/>
</dbReference>
<dbReference type="AlphaFoldDB" id="A0A1H1KG97"/>
<dbReference type="InterPro" id="IPR020449">
    <property type="entry name" value="Tscrpt_reg_AraC-type_HTH"/>
</dbReference>
<keyword evidence="3" id="KW-0804">Transcription</keyword>
<gene>
    <name evidence="5" type="ORF">SAMN05445850_7491</name>
</gene>
<sequence length="346" mass="39153">MKGASKEEKSIPIGALNSLPVVMLEHGVDPWALLESFGVTREAMASPLTPLATVTHGRILEAAAKRMRCEHVGLLLGQRATLDNVGPLRFLVLNAPTVREAIESLIRFCGLWYRGLHVRMTEDEGYACMSVSIDPNIPGARHLLTAYLAANVRILELILGRAWRPTLVRIAFPKPKASALYEQYFQAPVWFGQAQYEVLFPQLLLDQPRSSHDRQLARFLYQHMSELRDRQGGDFSSRVREVIEKLLPDGCTSQKVAEFFAVHRFTLYRHLDELGSSYDSMLEDVRRNLADQLLGQTDIQIAEVATRLGYENQGNFTRAFRRWYGCTPSEWRKSRARVRAGSVDAP</sequence>
<evidence type="ECO:0000313" key="6">
    <source>
        <dbReference type="Proteomes" id="UP000199365"/>
    </source>
</evidence>
<organism evidence="5 6">
    <name type="scientific">Paraburkholderia tuberum</name>
    <dbReference type="NCBI Taxonomy" id="157910"/>
    <lineage>
        <taxon>Bacteria</taxon>
        <taxon>Pseudomonadati</taxon>
        <taxon>Pseudomonadota</taxon>
        <taxon>Betaproteobacteria</taxon>
        <taxon>Burkholderiales</taxon>
        <taxon>Burkholderiaceae</taxon>
        <taxon>Paraburkholderia</taxon>
    </lineage>
</organism>
<dbReference type="GO" id="GO:0005829">
    <property type="term" value="C:cytosol"/>
    <property type="evidence" value="ECO:0007669"/>
    <property type="project" value="TreeGrafter"/>
</dbReference>
<dbReference type="InterPro" id="IPR018060">
    <property type="entry name" value="HTH_AraC"/>
</dbReference>
<dbReference type="Gene3D" id="1.10.10.60">
    <property type="entry name" value="Homeodomain-like"/>
    <property type="match status" value="1"/>
</dbReference>
<dbReference type="GO" id="GO:0003700">
    <property type="term" value="F:DNA-binding transcription factor activity"/>
    <property type="evidence" value="ECO:0007669"/>
    <property type="project" value="InterPro"/>
</dbReference>
<name>A0A1H1KG97_9BURK</name>
<dbReference type="InterPro" id="IPR032687">
    <property type="entry name" value="AraC-type_N"/>
</dbReference>
<dbReference type="PANTHER" id="PTHR47894">
    <property type="entry name" value="HTH-TYPE TRANSCRIPTIONAL REGULATOR GADX"/>
    <property type="match status" value="1"/>
</dbReference>
<dbReference type="STRING" id="157910.SAMN05445850_7491"/>
<evidence type="ECO:0000313" key="5">
    <source>
        <dbReference type="EMBL" id="SDR61000.1"/>
    </source>
</evidence>
<dbReference type="PRINTS" id="PR00032">
    <property type="entry name" value="HTHARAC"/>
</dbReference>
<dbReference type="Pfam" id="PF12625">
    <property type="entry name" value="Arabinose_bd"/>
    <property type="match status" value="1"/>
</dbReference>
<dbReference type="InterPro" id="IPR009057">
    <property type="entry name" value="Homeodomain-like_sf"/>
</dbReference>
<evidence type="ECO:0000256" key="1">
    <source>
        <dbReference type="ARBA" id="ARBA00023015"/>
    </source>
</evidence>
<evidence type="ECO:0000256" key="3">
    <source>
        <dbReference type="ARBA" id="ARBA00023163"/>
    </source>
</evidence>
<evidence type="ECO:0000256" key="2">
    <source>
        <dbReference type="ARBA" id="ARBA00023125"/>
    </source>
</evidence>
<reference evidence="6" key="1">
    <citation type="submission" date="2016-10" db="EMBL/GenBank/DDBJ databases">
        <authorList>
            <person name="Varghese N."/>
            <person name="Submissions S."/>
        </authorList>
    </citation>
    <scope>NUCLEOTIDE SEQUENCE [LARGE SCALE GENOMIC DNA]</scope>
    <source>
        <strain evidence="6">DUS833</strain>
    </source>
</reference>
<keyword evidence="2 5" id="KW-0238">DNA-binding</keyword>
<keyword evidence="1" id="KW-0805">Transcription regulation</keyword>
<keyword evidence="6" id="KW-1185">Reference proteome</keyword>
<dbReference type="RefSeq" id="WP_090812098.1">
    <property type="nucleotide sequence ID" value="NZ_FNKX01000004.1"/>
</dbReference>
<evidence type="ECO:0000259" key="4">
    <source>
        <dbReference type="PROSITE" id="PS01124"/>
    </source>
</evidence>
<feature type="domain" description="HTH araC/xylS-type" evidence="4">
    <location>
        <begin position="237"/>
        <end position="334"/>
    </location>
</feature>
<proteinExistence type="predicted"/>
<dbReference type="EMBL" id="FNKX01000004">
    <property type="protein sequence ID" value="SDR61000.1"/>
    <property type="molecule type" value="Genomic_DNA"/>
</dbReference>
<dbReference type="Pfam" id="PF12833">
    <property type="entry name" value="HTH_18"/>
    <property type="match status" value="1"/>
</dbReference>
<dbReference type="GO" id="GO:0000976">
    <property type="term" value="F:transcription cis-regulatory region binding"/>
    <property type="evidence" value="ECO:0007669"/>
    <property type="project" value="TreeGrafter"/>
</dbReference>
<dbReference type="Proteomes" id="UP000199365">
    <property type="component" value="Unassembled WGS sequence"/>
</dbReference>
<protein>
    <submittedName>
        <fullName evidence="5">AraC-type DNA-binding protein</fullName>
    </submittedName>
</protein>
<dbReference type="PROSITE" id="PS01124">
    <property type="entry name" value="HTH_ARAC_FAMILY_2"/>
    <property type="match status" value="1"/>
</dbReference>
<accession>A0A1H1KG97</accession>
<dbReference type="PANTHER" id="PTHR47894:SF4">
    <property type="entry name" value="HTH-TYPE TRANSCRIPTIONAL REGULATOR GADX"/>
    <property type="match status" value="1"/>
</dbReference>
<dbReference type="SUPFAM" id="SSF46689">
    <property type="entry name" value="Homeodomain-like"/>
    <property type="match status" value="1"/>
</dbReference>